<organism evidence="3 4">
    <name type="scientific">Romboutsia maritimum</name>
    <dbReference type="NCBI Taxonomy" id="2020948"/>
    <lineage>
        <taxon>Bacteria</taxon>
        <taxon>Bacillati</taxon>
        <taxon>Bacillota</taxon>
        <taxon>Clostridia</taxon>
        <taxon>Peptostreptococcales</taxon>
        <taxon>Peptostreptococcaceae</taxon>
        <taxon>Romboutsia</taxon>
    </lineage>
</organism>
<protein>
    <recommendedName>
        <fullName evidence="2">Stage V sporulation protein AA domain-containing protein</fullName>
    </recommendedName>
</protein>
<sequence length="196" mass="22728">MIDIYLIPRKLKPFNINKKNIYIKDVYCIYPNEYEKSINNICLRSYDKNNLKYDVIHLGEIIQAIKNKLPEVHISFLKPEDTIIFFDNCKKDRSKYIRVFLVSVVVLLGSIMGIMNFHADVNMIESQLKLVNVITGDGKSYLSYFQVPYSLGIGLGVALFFNKFIPTYAKDEPSPMDLKMVSLNKEITNQLRDKDN</sequence>
<feature type="transmembrane region" description="Helical" evidence="1">
    <location>
        <begin position="141"/>
        <end position="161"/>
    </location>
</feature>
<keyword evidence="1" id="KW-1133">Transmembrane helix</keyword>
<dbReference type="InterPro" id="IPR021997">
    <property type="entry name" value="SporV_AA"/>
</dbReference>
<evidence type="ECO:0000256" key="1">
    <source>
        <dbReference type="SAM" id="Phobius"/>
    </source>
</evidence>
<dbReference type="EMBL" id="NOJZ02000035">
    <property type="protein sequence ID" value="RDY22617.1"/>
    <property type="molecule type" value="Genomic_DNA"/>
</dbReference>
<dbReference type="OrthoDB" id="9782754at2"/>
<dbReference type="InterPro" id="IPR038548">
    <property type="entry name" value="SporV_AA_N_sf"/>
</dbReference>
<reference evidence="3 4" key="1">
    <citation type="journal article" date="2017" name="Genome Announc.">
        <title>Draft Genome Sequence of Romboutsia maritimum sp. nov. Strain CCRI-22766(T), Isolated from Coastal Estuarine Mud.</title>
        <authorList>
            <person name="Maheux A.F."/>
            <person name="Boudreau D.K."/>
            <person name="Berube E."/>
            <person name="Boissinot M."/>
            <person name="Raymond F."/>
            <person name="Brodeur S."/>
            <person name="Corbeil J."/>
            <person name="Brightwell G."/>
            <person name="Broda D."/>
            <person name="Omar R.F."/>
            <person name="Bergeron M.G."/>
        </authorList>
    </citation>
    <scope>NUCLEOTIDE SEQUENCE [LARGE SCALE GENOMIC DNA]</scope>
    <source>
        <strain evidence="3 4">CCRI-22766</strain>
    </source>
</reference>
<keyword evidence="4" id="KW-1185">Reference proteome</keyword>
<evidence type="ECO:0000259" key="2">
    <source>
        <dbReference type="Pfam" id="PF12164"/>
    </source>
</evidence>
<dbReference type="AlphaFoldDB" id="A0A371IQ53"/>
<name>A0A371IQ53_9FIRM</name>
<dbReference type="Proteomes" id="UP000243494">
    <property type="component" value="Unassembled WGS sequence"/>
</dbReference>
<evidence type="ECO:0000313" key="3">
    <source>
        <dbReference type="EMBL" id="RDY22617.1"/>
    </source>
</evidence>
<dbReference type="Gene3D" id="2.60.480.10">
    <property type="entry name" value="eubacterium ventriosum atcc domain"/>
    <property type="match status" value="1"/>
</dbReference>
<feature type="domain" description="Stage V sporulation protein AA" evidence="2">
    <location>
        <begin position="14"/>
        <end position="85"/>
    </location>
</feature>
<gene>
    <name evidence="3" type="ORF">CHF27_012440</name>
</gene>
<dbReference type="Pfam" id="PF12164">
    <property type="entry name" value="SporV_AA"/>
    <property type="match status" value="1"/>
</dbReference>
<proteinExistence type="predicted"/>
<dbReference type="RefSeq" id="WP_115976240.1">
    <property type="nucleotide sequence ID" value="NZ_NOJZ02000035.1"/>
</dbReference>
<accession>A0A371IQ53</accession>
<keyword evidence="1" id="KW-0472">Membrane</keyword>
<keyword evidence="1" id="KW-0812">Transmembrane</keyword>
<feature type="transmembrane region" description="Helical" evidence="1">
    <location>
        <begin position="99"/>
        <end position="121"/>
    </location>
</feature>
<evidence type="ECO:0000313" key="4">
    <source>
        <dbReference type="Proteomes" id="UP000243494"/>
    </source>
</evidence>
<comment type="caution">
    <text evidence="3">The sequence shown here is derived from an EMBL/GenBank/DDBJ whole genome shotgun (WGS) entry which is preliminary data.</text>
</comment>